<evidence type="ECO:0000256" key="12">
    <source>
        <dbReference type="ARBA" id="ARBA00031899"/>
    </source>
</evidence>
<evidence type="ECO:0000256" key="10">
    <source>
        <dbReference type="ARBA" id="ARBA00023136"/>
    </source>
</evidence>
<comment type="catalytic activity">
    <reaction evidence="13">
        <text>L-lysyl-tRNA(Lys) + a 1,2-diacyl-sn-glycero-3-phospho-(1'-sn-glycerol) = a 1,2-diacyl-sn-glycero-3-phospho-1'-(3'-O-L-lysyl)-sn-glycerol + tRNA(Lys)</text>
        <dbReference type="Rhea" id="RHEA:10668"/>
        <dbReference type="Rhea" id="RHEA-COMP:9696"/>
        <dbReference type="Rhea" id="RHEA-COMP:9697"/>
        <dbReference type="ChEBI" id="CHEBI:64716"/>
        <dbReference type="ChEBI" id="CHEBI:75792"/>
        <dbReference type="ChEBI" id="CHEBI:78442"/>
        <dbReference type="ChEBI" id="CHEBI:78529"/>
        <dbReference type="EC" id="2.3.2.3"/>
    </reaction>
</comment>
<evidence type="ECO:0000256" key="11">
    <source>
        <dbReference type="ARBA" id="ARBA00023251"/>
    </source>
</evidence>
<evidence type="ECO:0000256" key="2">
    <source>
        <dbReference type="ARBA" id="ARBA00008627"/>
    </source>
</evidence>
<feature type="transmembrane region" description="Helical" evidence="14">
    <location>
        <begin position="518"/>
        <end position="537"/>
    </location>
</feature>
<dbReference type="GO" id="GO:0005886">
    <property type="term" value="C:plasma membrane"/>
    <property type="evidence" value="ECO:0007669"/>
    <property type="project" value="UniProtKB-SubCell"/>
</dbReference>
<dbReference type="Proteomes" id="UP000238322">
    <property type="component" value="Unassembled WGS sequence"/>
</dbReference>
<feature type="transmembrane region" description="Helical" evidence="14">
    <location>
        <begin position="350"/>
        <end position="373"/>
    </location>
</feature>
<dbReference type="InterPro" id="IPR016181">
    <property type="entry name" value="Acyl_CoA_acyltransferase"/>
</dbReference>
<evidence type="ECO:0000313" key="16">
    <source>
        <dbReference type="EMBL" id="PQO37428.1"/>
    </source>
</evidence>
<evidence type="ECO:0000256" key="14">
    <source>
        <dbReference type="SAM" id="Phobius"/>
    </source>
</evidence>
<dbReference type="GO" id="GO:0046677">
    <property type="term" value="P:response to antibiotic"/>
    <property type="evidence" value="ECO:0007669"/>
    <property type="project" value="UniProtKB-KW"/>
</dbReference>
<keyword evidence="8 14" id="KW-1133">Transmembrane helix</keyword>
<dbReference type="InterPro" id="IPR024320">
    <property type="entry name" value="LPG_synthase_C"/>
</dbReference>
<comment type="subcellular location">
    <subcellularLocation>
        <location evidence="1">Cell membrane</location>
        <topology evidence="1">Multi-pass membrane protein</topology>
    </subcellularLocation>
</comment>
<feature type="transmembrane region" description="Helical" evidence="14">
    <location>
        <begin position="229"/>
        <end position="251"/>
    </location>
</feature>
<feature type="transmembrane region" description="Helical" evidence="14">
    <location>
        <begin position="35"/>
        <end position="54"/>
    </location>
</feature>
<keyword evidence="6" id="KW-0808">Transferase</keyword>
<comment type="similarity">
    <text evidence="2">Belongs to the LPG synthase family.</text>
</comment>
<keyword evidence="7 14" id="KW-0812">Transmembrane</keyword>
<feature type="transmembrane region" description="Helical" evidence="14">
    <location>
        <begin position="393"/>
        <end position="412"/>
    </location>
</feature>
<organism evidence="16 17">
    <name type="scientific">Blastopirellula marina</name>
    <dbReference type="NCBI Taxonomy" id="124"/>
    <lineage>
        <taxon>Bacteria</taxon>
        <taxon>Pseudomonadati</taxon>
        <taxon>Planctomycetota</taxon>
        <taxon>Planctomycetia</taxon>
        <taxon>Pirellulales</taxon>
        <taxon>Pirellulaceae</taxon>
        <taxon>Blastopirellula</taxon>
    </lineage>
</organism>
<keyword evidence="9" id="KW-0443">Lipid metabolism</keyword>
<feature type="transmembrane region" description="Helical" evidence="14">
    <location>
        <begin position="75"/>
        <end position="98"/>
    </location>
</feature>
<dbReference type="AlphaFoldDB" id="A0A2S8FZ17"/>
<evidence type="ECO:0000256" key="13">
    <source>
        <dbReference type="ARBA" id="ARBA00047540"/>
    </source>
</evidence>
<dbReference type="EC" id="2.3.2.3" evidence="3"/>
<feature type="transmembrane region" description="Helical" evidence="14">
    <location>
        <begin position="257"/>
        <end position="275"/>
    </location>
</feature>
<name>A0A2S8FZ17_9BACT</name>
<dbReference type="PANTHER" id="PTHR34697">
    <property type="entry name" value="PHOSPHATIDYLGLYCEROL LYSYLTRANSFERASE"/>
    <property type="match status" value="1"/>
</dbReference>
<proteinExistence type="inferred from homology"/>
<feature type="transmembrane region" description="Helical" evidence="14">
    <location>
        <begin position="419"/>
        <end position="439"/>
    </location>
</feature>
<dbReference type="InterPro" id="IPR051211">
    <property type="entry name" value="PG_lysyltransferase"/>
</dbReference>
<gene>
    <name evidence="16" type="ORF">C5Y83_05655</name>
</gene>
<evidence type="ECO:0000259" key="15">
    <source>
        <dbReference type="Pfam" id="PF09924"/>
    </source>
</evidence>
<dbReference type="GO" id="GO:0006629">
    <property type="term" value="P:lipid metabolic process"/>
    <property type="evidence" value="ECO:0007669"/>
    <property type="project" value="UniProtKB-KW"/>
</dbReference>
<evidence type="ECO:0000256" key="9">
    <source>
        <dbReference type="ARBA" id="ARBA00023098"/>
    </source>
</evidence>
<dbReference type="GO" id="GO:0050071">
    <property type="term" value="F:phosphatidylglycerol lysyltransferase activity"/>
    <property type="evidence" value="ECO:0007669"/>
    <property type="project" value="UniProtKB-EC"/>
</dbReference>
<feature type="transmembrane region" description="Helical" evidence="14">
    <location>
        <begin position="282"/>
        <end position="304"/>
    </location>
</feature>
<evidence type="ECO:0000256" key="7">
    <source>
        <dbReference type="ARBA" id="ARBA00022692"/>
    </source>
</evidence>
<comment type="caution">
    <text evidence="16">The sequence shown here is derived from an EMBL/GenBank/DDBJ whole genome shotgun (WGS) entry which is preliminary data.</text>
</comment>
<feature type="transmembrane region" description="Helical" evidence="14">
    <location>
        <begin position="110"/>
        <end position="130"/>
    </location>
</feature>
<dbReference type="SUPFAM" id="SSF55729">
    <property type="entry name" value="Acyl-CoA N-acyltransferases (Nat)"/>
    <property type="match status" value="1"/>
</dbReference>
<evidence type="ECO:0000256" key="8">
    <source>
        <dbReference type="ARBA" id="ARBA00022989"/>
    </source>
</evidence>
<dbReference type="GO" id="GO:0055091">
    <property type="term" value="P:phospholipid homeostasis"/>
    <property type="evidence" value="ECO:0007669"/>
    <property type="project" value="TreeGrafter"/>
</dbReference>
<evidence type="ECO:0000256" key="3">
    <source>
        <dbReference type="ARBA" id="ARBA00012014"/>
    </source>
</evidence>
<keyword evidence="11" id="KW-0046">Antibiotic resistance</keyword>
<evidence type="ECO:0000256" key="4">
    <source>
        <dbReference type="ARBA" id="ARBA00021546"/>
    </source>
</evidence>
<evidence type="ECO:0000313" key="17">
    <source>
        <dbReference type="Proteomes" id="UP000238322"/>
    </source>
</evidence>
<evidence type="ECO:0000256" key="1">
    <source>
        <dbReference type="ARBA" id="ARBA00004651"/>
    </source>
</evidence>
<dbReference type="NCBIfam" id="NF033480">
    <property type="entry name" value="bifunc_MprF"/>
    <property type="match status" value="1"/>
</dbReference>
<protein>
    <recommendedName>
        <fullName evidence="4">Phosphatidylglycerol lysyltransferase</fullName>
        <ecNumber evidence="3">2.3.2.3</ecNumber>
    </recommendedName>
    <alternativeName>
        <fullName evidence="12">Lysylphosphatidylglycerol synthase</fullName>
    </alternativeName>
</protein>
<feature type="transmembrane region" description="Helical" evidence="14">
    <location>
        <begin position="151"/>
        <end position="172"/>
    </location>
</feature>
<dbReference type="InterPro" id="IPR022791">
    <property type="entry name" value="L-PG_synthase/AglD"/>
</dbReference>
<dbReference type="Pfam" id="PF09924">
    <property type="entry name" value="LPG_synthase_C"/>
    <property type="match status" value="1"/>
</dbReference>
<dbReference type="EMBL" id="PUHY01000005">
    <property type="protein sequence ID" value="PQO37428.1"/>
    <property type="molecule type" value="Genomic_DNA"/>
</dbReference>
<evidence type="ECO:0000256" key="5">
    <source>
        <dbReference type="ARBA" id="ARBA00022475"/>
    </source>
</evidence>
<keyword evidence="5" id="KW-1003">Cell membrane</keyword>
<feature type="transmembrane region" description="Helical" evidence="14">
    <location>
        <begin position="310"/>
        <end position="329"/>
    </location>
</feature>
<dbReference type="Pfam" id="PF03706">
    <property type="entry name" value="LPG_synthase_TM"/>
    <property type="match status" value="1"/>
</dbReference>
<feature type="transmembrane region" description="Helical" evidence="14">
    <location>
        <begin position="445"/>
        <end position="463"/>
    </location>
</feature>
<feature type="transmembrane region" description="Helical" evidence="14">
    <location>
        <begin position="192"/>
        <end position="209"/>
    </location>
</feature>
<feature type="domain" description="Phosphatidylglycerol lysyltransferase C-terminal" evidence="15">
    <location>
        <begin position="562"/>
        <end position="849"/>
    </location>
</feature>
<evidence type="ECO:0000256" key="6">
    <source>
        <dbReference type="ARBA" id="ARBA00022679"/>
    </source>
</evidence>
<sequence>MEEEPVPPALASESTDIAATPQQTWLRWLTEHYHTLLNVLTVAMFGGSLWLLHYEFRNIHPHDVAESFESLPWQVIALSLGFTLLNYAVMIGYDWLAVHLIDHVLKLRQVAIVSFLYYSFSNTLGSVFGGTPIRVRLYASWGMSSPEIVRMILLIATAFWMGLFTLGGTLFLLTPFDIPARFNLPLATSRPLGAILLSTVGLFFILCWVRQRPIHWMKINFQPPPLRIALAQTFVSATDFMCASAALYVLLPKDAQISFLPFTAIFILAVIVSLVSHVPGGLGVLELVVVTMLPFSNSHGLLASLLAYRVIYYLLPLTVGLCIVGVATFREHASTATAIGREAVRWTMVIGPRVVTGGVFVAGLILLISGSLPASHGRMAMLREFLPLPVVEVSHLLGSVIGALLLVLARSLQRRIDAAWVLTCILLGLGVLVSLAKGFDYEEAIILFVLLMALLPCRSHFFRKGQLLSPSLSPTWLLAAILSLGLMFWIVMFAYRHVEYSNDLWWEFAYRHDAPRSLRALLAAAVTIAIFAVASLLRAKPVTPTLATEEELAEVTDLVAASEACDANLALLGDKRFVFSHDRQAAVMFGCQGNCWIAMGDPIGHAESMDDAAWNFREACDAAGTWPVFYQVSQSSLARYVEMGLTMIKLGEEARVPLTDFSLAGGKRSGLRRTHKKVEEAGITFEIIPRSNVPQIMPRLKEISDAWLGDKATAEKGFSLGFFNEAYLSRYDIALVRDSQGIAIAFANILPGANHEELSIDLMRYVPDSQRNVMEYLFIELMLYGHHQGYHWFNLGMAPLSGIEANRLGPLWNRVCSLVFQHGEHFYNFQGLRNYKEKFDPVWSPKYLASPGGIALPQVLTNVATLISGGLGKLLHR</sequence>
<accession>A0A2S8FZ17</accession>
<reference evidence="16 17" key="1">
    <citation type="submission" date="2018-02" db="EMBL/GenBank/DDBJ databases">
        <title>Comparative genomes isolates from brazilian mangrove.</title>
        <authorList>
            <person name="Araujo J.E."/>
            <person name="Taketani R.G."/>
            <person name="Silva M.C.P."/>
            <person name="Loureco M.V."/>
            <person name="Andreote F.D."/>
        </authorList>
    </citation>
    <scope>NUCLEOTIDE SEQUENCE [LARGE SCALE GENOMIC DNA]</scope>
    <source>
        <strain evidence="16 17">Hex-1 MGV</strain>
    </source>
</reference>
<feature type="transmembrane region" description="Helical" evidence="14">
    <location>
        <begin position="475"/>
        <end position="498"/>
    </location>
</feature>
<keyword evidence="10 14" id="KW-0472">Membrane</keyword>
<dbReference type="PANTHER" id="PTHR34697:SF2">
    <property type="entry name" value="PHOSPHATIDYLGLYCEROL LYSYLTRANSFERASE"/>
    <property type="match status" value="1"/>
</dbReference>